<evidence type="ECO:0000313" key="1">
    <source>
        <dbReference type="EMBL" id="CAE8586857.1"/>
    </source>
</evidence>
<feature type="non-terminal residue" evidence="1">
    <location>
        <position position="1"/>
    </location>
</feature>
<dbReference type="AlphaFoldDB" id="A0A813DK04"/>
<name>A0A813DK04_POLGL</name>
<gene>
    <name evidence="1" type="ORF">PGLA1383_LOCUS5703</name>
</gene>
<protein>
    <submittedName>
        <fullName evidence="1">Uncharacterized protein</fullName>
    </submittedName>
</protein>
<evidence type="ECO:0000313" key="2">
    <source>
        <dbReference type="Proteomes" id="UP000654075"/>
    </source>
</evidence>
<proteinExistence type="predicted"/>
<accession>A0A813DK04</accession>
<comment type="caution">
    <text evidence="1">The sequence shown here is derived from an EMBL/GenBank/DDBJ whole genome shotgun (WGS) entry which is preliminary data.</text>
</comment>
<sequence length="91" mass="9604">WPPSDFEAMGVFEAGRAAMEAGRAAPSEARRAVIEALEPSAPQATVTGAALEPGVLSTLPVASVVVQGEKVEEKDCIYWFCEIFCSCCCGH</sequence>
<reference evidence="1" key="1">
    <citation type="submission" date="2021-02" db="EMBL/GenBank/DDBJ databases">
        <authorList>
            <person name="Dougan E. K."/>
            <person name="Rhodes N."/>
            <person name="Thang M."/>
            <person name="Chan C."/>
        </authorList>
    </citation>
    <scope>NUCLEOTIDE SEQUENCE</scope>
</reference>
<keyword evidence="2" id="KW-1185">Reference proteome</keyword>
<dbReference type="Proteomes" id="UP000654075">
    <property type="component" value="Unassembled WGS sequence"/>
</dbReference>
<organism evidence="1 2">
    <name type="scientific">Polarella glacialis</name>
    <name type="common">Dinoflagellate</name>
    <dbReference type="NCBI Taxonomy" id="89957"/>
    <lineage>
        <taxon>Eukaryota</taxon>
        <taxon>Sar</taxon>
        <taxon>Alveolata</taxon>
        <taxon>Dinophyceae</taxon>
        <taxon>Suessiales</taxon>
        <taxon>Suessiaceae</taxon>
        <taxon>Polarella</taxon>
    </lineage>
</organism>
<dbReference type="EMBL" id="CAJNNV010002248">
    <property type="protein sequence ID" value="CAE8586857.1"/>
    <property type="molecule type" value="Genomic_DNA"/>
</dbReference>